<comment type="caution">
    <text evidence="1">The sequence shown here is derived from an EMBL/GenBank/DDBJ whole genome shotgun (WGS) entry which is preliminary data.</text>
</comment>
<dbReference type="EMBL" id="JAIWYP010000005">
    <property type="protein sequence ID" value="KAH3827613.1"/>
    <property type="molecule type" value="Genomic_DNA"/>
</dbReference>
<dbReference type="AlphaFoldDB" id="A0A9D4K148"/>
<proteinExistence type="predicted"/>
<reference evidence="1" key="2">
    <citation type="submission" date="2020-11" db="EMBL/GenBank/DDBJ databases">
        <authorList>
            <person name="McCartney M.A."/>
            <person name="Auch B."/>
            <person name="Kono T."/>
            <person name="Mallez S."/>
            <person name="Becker A."/>
            <person name="Gohl D.M."/>
            <person name="Silverstein K.A.T."/>
            <person name="Koren S."/>
            <person name="Bechman K.B."/>
            <person name="Herman A."/>
            <person name="Abrahante J.E."/>
            <person name="Garbe J."/>
        </authorList>
    </citation>
    <scope>NUCLEOTIDE SEQUENCE</scope>
    <source>
        <strain evidence="1">Duluth1</strain>
        <tissue evidence="1">Whole animal</tissue>
    </source>
</reference>
<organism evidence="1 2">
    <name type="scientific">Dreissena polymorpha</name>
    <name type="common">Zebra mussel</name>
    <name type="synonym">Mytilus polymorpha</name>
    <dbReference type="NCBI Taxonomy" id="45954"/>
    <lineage>
        <taxon>Eukaryota</taxon>
        <taxon>Metazoa</taxon>
        <taxon>Spiralia</taxon>
        <taxon>Lophotrochozoa</taxon>
        <taxon>Mollusca</taxon>
        <taxon>Bivalvia</taxon>
        <taxon>Autobranchia</taxon>
        <taxon>Heteroconchia</taxon>
        <taxon>Euheterodonta</taxon>
        <taxon>Imparidentia</taxon>
        <taxon>Neoheterodontei</taxon>
        <taxon>Myida</taxon>
        <taxon>Dreissenoidea</taxon>
        <taxon>Dreissenidae</taxon>
        <taxon>Dreissena</taxon>
    </lineage>
</organism>
<keyword evidence="2" id="KW-1185">Reference proteome</keyword>
<evidence type="ECO:0000313" key="2">
    <source>
        <dbReference type="Proteomes" id="UP000828390"/>
    </source>
</evidence>
<reference evidence="1" key="1">
    <citation type="journal article" date="2019" name="bioRxiv">
        <title>The Genome of the Zebra Mussel, Dreissena polymorpha: A Resource for Invasive Species Research.</title>
        <authorList>
            <person name="McCartney M.A."/>
            <person name="Auch B."/>
            <person name="Kono T."/>
            <person name="Mallez S."/>
            <person name="Zhang Y."/>
            <person name="Obille A."/>
            <person name="Becker A."/>
            <person name="Abrahante J.E."/>
            <person name="Garbe J."/>
            <person name="Badalamenti J.P."/>
            <person name="Herman A."/>
            <person name="Mangelson H."/>
            <person name="Liachko I."/>
            <person name="Sullivan S."/>
            <person name="Sone E.D."/>
            <person name="Koren S."/>
            <person name="Silverstein K.A.T."/>
            <person name="Beckman K.B."/>
            <person name="Gohl D.M."/>
        </authorList>
    </citation>
    <scope>NUCLEOTIDE SEQUENCE</scope>
    <source>
        <strain evidence="1">Duluth1</strain>
        <tissue evidence="1">Whole animal</tissue>
    </source>
</reference>
<gene>
    <name evidence="1" type="ORF">DPMN_129552</name>
</gene>
<name>A0A9D4K148_DREPO</name>
<accession>A0A9D4K148</accession>
<protein>
    <submittedName>
        <fullName evidence="1">Uncharacterized protein</fullName>
    </submittedName>
</protein>
<sequence>MHVGNSKVKKTQPAATTIAFAKPTAPCEPHVESIEVDATTTTSVKPSAFTALMKATVTGINS</sequence>
<evidence type="ECO:0000313" key="1">
    <source>
        <dbReference type="EMBL" id="KAH3827613.1"/>
    </source>
</evidence>
<dbReference type="Proteomes" id="UP000828390">
    <property type="component" value="Unassembled WGS sequence"/>
</dbReference>